<feature type="domain" description="DUF6398" evidence="1">
    <location>
        <begin position="11"/>
        <end position="113"/>
    </location>
</feature>
<evidence type="ECO:0000313" key="3">
    <source>
        <dbReference type="Proteomes" id="UP000049127"/>
    </source>
</evidence>
<proteinExistence type="predicted"/>
<name>A0A0C7QGR9_PARSO</name>
<organism evidence="2 3">
    <name type="scientific">Paraclostridium sordellii</name>
    <name type="common">Clostridium sordellii</name>
    <dbReference type="NCBI Taxonomy" id="1505"/>
    <lineage>
        <taxon>Bacteria</taxon>
        <taxon>Bacillati</taxon>
        <taxon>Bacillota</taxon>
        <taxon>Clostridia</taxon>
        <taxon>Peptostreptococcales</taxon>
        <taxon>Peptostreptococcaceae</taxon>
        <taxon>Paraclostridium</taxon>
    </lineage>
</organism>
<evidence type="ECO:0000259" key="1">
    <source>
        <dbReference type="Pfam" id="PF19935"/>
    </source>
</evidence>
<protein>
    <recommendedName>
        <fullName evidence="1">DUF6398 domain-containing protein</fullName>
    </recommendedName>
</protein>
<gene>
    <name evidence="2" type="ORF">R28058_17821</name>
</gene>
<dbReference type="Proteomes" id="UP000049127">
    <property type="component" value="Unassembled WGS sequence"/>
</dbReference>
<dbReference type="Pfam" id="PF19935">
    <property type="entry name" value="DUF6398"/>
    <property type="match status" value="1"/>
</dbReference>
<dbReference type="AlphaFoldDB" id="A0A0C7QGR9"/>
<evidence type="ECO:0000313" key="2">
    <source>
        <dbReference type="EMBL" id="CEQ04049.1"/>
    </source>
</evidence>
<dbReference type="EMBL" id="CEKZ01000003">
    <property type="protein sequence ID" value="CEQ04049.1"/>
    <property type="molecule type" value="Genomic_DNA"/>
</dbReference>
<sequence>MMRTDKYLIEEIKNKSQSICRDLFDKNYYKAVNKLINELNKNKTFSMNKGSTLGWVAGLIYVVGVDSNLFDKNNFYKGKIYISKKELSKYLGVSLNTMKSREKYIREAVSLNSKFIASIKDEFSFFNSDGSFNQKAMDRNIDNIMTLIKNPKKEDYEVYREKALKTKCYKEAIHYTKLSLDAVKRYFNCDGKNSSEDFKPKNICIIIKKDLADLYMIGKEYEKAYKEYEELLKLGVKNKSEILHKILICFLKLGMSEEIEILLNKYKEESTFLLYSKALYYFSQNQIFNAKLNLKKALNKNSYVPKYLIGINTMSELPKEYKYDSKEEAMIYFDETIDIWLSIENSLVWLTNNYFEYIKKNNIDVVFSKNEALTKVHEAIDSVKEDDLFEI</sequence>
<dbReference type="InterPro" id="IPR011990">
    <property type="entry name" value="TPR-like_helical_dom_sf"/>
</dbReference>
<dbReference type="InterPro" id="IPR045651">
    <property type="entry name" value="DUF6398"/>
</dbReference>
<dbReference type="Gene3D" id="1.25.40.10">
    <property type="entry name" value="Tetratricopeptide repeat domain"/>
    <property type="match status" value="1"/>
</dbReference>
<reference evidence="2 3" key="1">
    <citation type="submission" date="2015-01" db="EMBL/GenBank/DDBJ databases">
        <authorList>
            <person name="Aslett A.Martin."/>
            <person name="De Silva Nishadi"/>
        </authorList>
    </citation>
    <scope>NUCLEOTIDE SEQUENCE [LARGE SCALE GENOMIC DNA]</scope>
    <source>
        <strain evidence="2 3">R28058</strain>
    </source>
</reference>
<accession>A0A0C7QGR9</accession>
<dbReference type="SUPFAM" id="SSF48452">
    <property type="entry name" value="TPR-like"/>
    <property type="match status" value="1"/>
</dbReference>